<comment type="caution">
    <text evidence="1">The sequence shown here is derived from an EMBL/GenBank/DDBJ whole genome shotgun (WGS) entry which is preliminary data.</text>
</comment>
<protein>
    <submittedName>
        <fullName evidence="1">Uncharacterized protein</fullName>
    </submittedName>
</protein>
<evidence type="ECO:0000313" key="1">
    <source>
        <dbReference type="EMBL" id="KAI8558508.1"/>
    </source>
</evidence>
<sequence length="110" mass="12329">MVRCSQIPSINLLVDLTNAECRRRRRRQMSNLLTLREAADRDPVPEENVSPSSDDSIQSDSAVIREVRATMAIGGELGVKFLPQDDVILNSMIEIEAREYSLALEREAEG</sequence>
<organism evidence="1 2">
    <name type="scientific">Rhododendron molle</name>
    <name type="common">Chinese azalea</name>
    <name type="synonym">Azalea mollis</name>
    <dbReference type="NCBI Taxonomy" id="49168"/>
    <lineage>
        <taxon>Eukaryota</taxon>
        <taxon>Viridiplantae</taxon>
        <taxon>Streptophyta</taxon>
        <taxon>Embryophyta</taxon>
        <taxon>Tracheophyta</taxon>
        <taxon>Spermatophyta</taxon>
        <taxon>Magnoliopsida</taxon>
        <taxon>eudicotyledons</taxon>
        <taxon>Gunneridae</taxon>
        <taxon>Pentapetalae</taxon>
        <taxon>asterids</taxon>
        <taxon>Ericales</taxon>
        <taxon>Ericaceae</taxon>
        <taxon>Ericoideae</taxon>
        <taxon>Rhodoreae</taxon>
        <taxon>Rhododendron</taxon>
    </lineage>
</organism>
<dbReference type="Proteomes" id="UP001062846">
    <property type="component" value="Chromosome 4"/>
</dbReference>
<name>A0ACC0P100_RHOML</name>
<proteinExistence type="predicted"/>
<evidence type="ECO:0000313" key="2">
    <source>
        <dbReference type="Proteomes" id="UP001062846"/>
    </source>
</evidence>
<dbReference type="EMBL" id="CM046391">
    <property type="protein sequence ID" value="KAI8558508.1"/>
    <property type="molecule type" value="Genomic_DNA"/>
</dbReference>
<keyword evidence="2" id="KW-1185">Reference proteome</keyword>
<gene>
    <name evidence="1" type="ORF">RHMOL_Rhmol04G0099800</name>
</gene>
<accession>A0ACC0P100</accession>
<reference evidence="1" key="1">
    <citation type="submission" date="2022-02" db="EMBL/GenBank/DDBJ databases">
        <title>Plant Genome Project.</title>
        <authorList>
            <person name="Zhang R.-G."/>
        </authorList>
    </citation>
    <scope>NUCLEOTIDE SEQUENCE</scope>
    <source>
        <strain evidence="1">AT1</strain>
    </source>
</reference>